<name>A0A438DG44_VITVI</name>
<feature type="domain" description="Reverse transcriptase zinc-binding" evidence="1">
    <location>
        <begin position="37"/>
        <end position="121"/>
    </location>
</feature>
<sequence length="169" mass="19627">MYGIEGNFKFLLSLNGKSVQQDEEDRVLWTETKCGKFSVKSLYKALEPGSTISFPSNIIWKSCAQPKVSFFGWEATWGRALTLDQIQKRGWLLANRCYIFQMHEESIDHILLHCAKTRTLWEMFFTLFGVRWVLPSSVRATLSGWNGSFMGKKKKGVWRVDPLCIFWMV</sequence>
<gene>
    <name evidence="2" type="ORF">CK203_092171</name>
</gene>
<protein>
    <recommendedName>
        <fullName evidence="1">Reverse transcriptase zinc-binding domain-containing protein</fullName>
    </recommendedName>
</protein>
<dbReference type="Proteomes" id="UP000288805">
    <property type="component" value="Unassembled WGS sequence"/>
</dbReference>
<evidence type="ECO:0000259" key="1">
    <source>
        <dbReference type="Pfam" id="PF13966"/>
    </source>
</evidence>
<dbReference type="EMBL" id="QGNW01001642">
    <property type="protein sequence ID" value="RVW34391.1"/>
    <property type="molecule type" value="Genomic_DNA"/>
</dbReference>
<dbReference type="InterPro" id="IPR026960">
    <property type="entry name" value="RVT-Znf"/>
</dbReference>
<reference evidence="2 3" key="1">
    <citation type="journal article" date="2018" name="PLoS Genet.">
        <title>Population sequencing reveals clonal diversity and ancestral inbreeding in the grapevine cultivar Chardonnay.</title>
        <authorList>
            <person name="Roach M.J."/>
            <person name="Johnson D.L."/>
            <person name="Bohlmann J."/>
            <person name="van Vuuren H.J."/>
            <person name="Jones S.J."/>
            <person name="Pretorius I.S."/>
            <person name="Schmidt S.A."/>
            <person name="Borneman A.R."/>
        </authorList>
    </citation>
    <scope>NUCLEOTIDE SEQUENCE [LARGE SCALE GENOMIC DNA]</scope>
    <source>
        <strain evidence="3">cv. Chardonnay</strain>
        <tissue evidence="2">Leaf</tissue>
    </source>
</reference>
<proteinExistence type="predicted"/>
<evidence type="ECO:0000313" key="2">
    <source>
        <dbReference type="EMBL" id="RVW34391.1"/>
    </source>
</evidence>
<accession>A0A438DG44</accession>
<organism evidence="2 3">
    <name type="scientific">Vitis vinifera</name>
    <name type="common">Grape</name>
    <dbReference type="NCBI Taxonomy" id="29760"/>
    <lineage>
        <taxon>Eukaryota</taxon>
        <taxon>Viridiplantae</taxon>
        <taxon>Streptophyta</taxon>
        <taxon>Embryophyta</taxon>
        <taxon>Tracheophyta</taxon>
        <taxon>Spermatophyta</taxon>
        <taxon>Magnoliopsida</taxon>
        <taxon>eudicotyledons</taxon>
        <taxon>Gunneridae</taxon>
        <taxon>Pentapetalae</taxon>
        <taxon>rosids</taxon>
        <taxon>Vitales</taxon>
        <taxon>Vitaceae</taxon>
        <taxon>Viteae</taxon>
        <taxon>Vitis</taxon>
    </lineage>
</organism>
<dbReference type="AlphaFoldDB" id="A0A438DG44"/>
<dbReference type="Pfam" id="PF13966">
    <property type="entry name" value="zf-RVT"/>
    <property type="match status" value="1"/>
</dbReference>
<comment type="caution">
    <text evidence="2">The sequence shown here is derived from an EMBL/GenBank/DDBJ whole genome shotgun (WGS) entry which is preliminary data.</text>
</comment>
<evidence type="ECO:0000313" key="3">
    <source>
        <dbReference type="Proteomes" id="UP000288805"/>
    </source>
</evidence>